<dbReference type="EMBL" id="UOGC01000086">
    <property type="protein sequence ID" value="VAX19316.1"/>
    <property type="molecule type" value="Genomic_DNA"/>
</dbReference>
<sequence>METVNDKGYDFRKEHHTERMVINMGPSHPATHGTVRFLLTLDGETIENCDVEIGYLHRAFEKECEAQNWTGVFPYTDRLDYTASVINNVGYALAVEKLMGIEAPERCQYIRTIVSELARLSGHYTNLGASALELGALTAFIYFVEARDFIWDLLESVCGARLTHNYVRIGGVISDLPDGFENKLKGVFKKNRVLWDDFNKLLIKNRIFIDRMRDVCGISEKDAVAWGFTGPCLRATGVPYDVRRANPYLVYDRVDFDIPVGSTGDNFDRFLVRMEEIKQSMRIIEQCLEQLPDGPINVDDPKKRQPSKDDTGTRIESLIFHFKDNIGGIPVPKGEVYFPVEAPNGELGFYLVSNGGGNPVKCRVRAPSFALTSVLPELMKGSFVADLIPTFDMINLIGGECDR</sequence>
<protein>
    <submittedName>
        <fullName evidence="2">NADH-ubiquinone oxidoreductase chain D</fullName>
        <ecNumber evidence="2">1.6.5.3</ecNumber>
    </submittedName>
</protein>
<proteinExistence type="inferred from homology"/>
<dbReference type="Pfam" id="PF00346">
    <property type="entry name" value="Complex1_49kDa"/>
    <property type="match status" value="1"/>
</dbReference>
<dbReference type="InterPro" id="IPR029014">
    <property type="entry name" value="NiFe-Hase_large"/>
</dbReference>
<dbReference type="GO" id="GO:0048038">
    <property type="term" value="F:quinone binding"/>
    <property type="evidence" value="ECO:0007669"/>
    <property type="project" value="InterPro"/>
</dbReference>
<evidence type="ECO:0000313" key="2">
    <source>
        <dbReference type="EMBL" id="VAX19316.1"/>
    </source>
</evidence>
<dbReference type="InterPro" id="IPR001135">
    <property type="entry name" value="NADH_Q_OxRdtase_suD"/>
</dbReference>
<dbReference type="AlphaFoldDB" id="A0A3B1BLU7"/>
<keyword evidence="2" id="KW-0830">Ubiquinone</keyword>
<evidence type="ECO:0000259" key="1">
    <source>
        <dbReference type="Pfam" id="PF00346"/>
    </source>
</evidence>
<name>A0A3B1BLU7_9ZZZZ</name>
<dbReference type="PANTHER" id="PTHR11993">
    <property type="entry name" value="NADH-UBIQUINONE OXIDOREDUCTASE 49 KDA SUBUNIT"/>
    <property type="match status" value="1"/>
</dbReference>
<dbReference type="NCBIfam" id="TIGR01962">
    <property type="entry name" value="NuoD"/>
    <property type="match status" value="1"/>
</dbReference>
<dbReference type="PANTHER" id="PTHR11993:SF10">
    <property type="entry name" value="NADH DEHYDROGENASE [UBIQUINONE] IRON-SULFUR PROTEIN 2, MITOCHONDRIAL"/>
    <property type="match status" value="1"/>
</dbReference>
<keyword evidence="2" id="KW-0560">Oxidoreductase</keyword>
<dbReference type="Gene3D" id="1.10.645.10">
    <property type="entry name" value="Cytochrome-c3 Hydrogenase, chain B"/>
    <property type="match status" value="1"/>
</dbReference>
<dbReference type="HAMAP" id="MF_01358">
    <property type="entry name" value="NDH1_NuoD"/>
    <property type="match status" value="1"/>
</dbReference>
<gene>
    <name evidence="2" type="ORF">MNBD_NITROSPINAE01-227</name>
</gene>
<dbReference type="GO" id="GO:0016651">
    <property type="term" value="F:oxidoreductase activity, acting on NAD(P)H"/>
    <property type="evidence" value="ECO:0007669"/>
    <property type="project" value="InterPro"/>
</dbReference>
<dbReference type="EC" id="1.6.5.3" evidence="2"/>
<feature type="domain" description="NADH-quinone oxidoreductase subunit D" evidence="1">
    <location>
        <begin position="134"/>
        <end position="403"/>
    </location>
</feature>
<organism evidence="2">
    <name type="scientific">hydrothermal vent metagenome</name>
    <dbReference type="NCBI Taxonomy" id="652676"/>
    <lineage>
        <taxon>unclassified sequences</taxon>
        <taxon>metagenomes</taxon>
        <taxon>ecological metagenomes</taxon>
    </lineage>
</organism>
<dbReference type="InterPro" id="IPR022885">
    <property type="entry name" value="NDH1_su_D/H"/>
</dbReference>
<reference evidence="2" key="1">
    <citation type="submission" date="2018-06" db="EMBL/GenBank/DDBJ databases">
        <authorList>
            <person name="Zhirakovskaya E."/>
        </authorList>
    </citation>
    <scope>NUCLEOTIDE SEQUENCE</scope>
</reference>
<dbReference type="SUPFAM" id="SSF56762">
    <property type="entry name" value="HydB/Nqo4-like"/>
    <property type="match status" value="1"/>
</dbReference>
<accession>A0A3B1BLU7</accession>
<dbReference type="NCBIfam" id="NF004739">
    <property type="entry name" value="PRK06075.1"/>
    <property type="match status" value="1"/>
</dbReference>
<dbReference type="GO" id="GO:0051287">
    <property type="term" value="F:NAD binding"/>
    <property type="evidence" value="ECO:0007669"/>
    <property type="project" value="InterPro"/>
</dbReference>